<accession>A0ABY6CX21</accession>
<protein>
    <submittedName>
        <fullName evidence="2">Uncharacterized protein</fullName>
    </submittedName>
</protein>
<dbReference type="RefSeq" id="WP_263049631.1">
    <property type="nucleotide sequence ID" value="NZ_CP106735.1"/>
</dbReference>
<organism evidence="2 3">
    <name type="scientific">Reichenbachiella carrageenanivorans</name>
    <dbReference type="NCBI Taxonomy" id="2979869"/>
    <lineage>
        <taxon>Bacteria</taxon>
        <taxon>Pseudomonadati</taxon>
        <taxon>Bacteroidota</taxon>
        <taxon>Cytophagia</taxon>
        <taxon>Cytophagales</taxon>
        <taxon>Reichenbachiellaceae</taxon>
        <taxon>Reichenbachiella</taxon>
    </lineage>
</organism>
<dbReference type="Proteomes" id="UP001062165">
    <property type="component" value="Chromosome"/>
</dbReference>
<dbReference type="EMBL" id="CP106735">
    <property type="protein sequence ID" value="UXX77884.1"/>
    <property type="molecule type" value="Genomic_DNA"/>
</dbReference>
<reference evidence="2" key="1">
    <citation type="submission" date="2022-10" db="EMBL/GenBank/DDBJ databases">
        <title>Comparative genomics and taxonomic characterization of three novel marine species of genus Reichenbachiella exhibiting antioxidant and polysaccharide degradation activities.</title>
        <authorList>
            <person name="Muhammad N."/>
            <person name="Lee Y.-J."/>
            <person name="Ko J."/>
            <person name="Kim S.-G."/>
        </authorList>
    </citation>
    <scope>NUCLEOTIDE SEQUENCE</scope>
    <source>
        <strain evidence="2">Wsw4-B4</strain>
    </source>
</reference>
<proteinExistence type="predicted"/>
<evidence type="ECO:0000256" key="1">
    <source>
        <dbReference type="SAM" id="MobiDB-lite"/>
    </source>
</evidence>
<evidence type="ECO:0000313" key="2">
    <source>
        <dbReference type="EMBL" id="UXX77884.1"/>
    </source>
</evidence>
<feature type="region of interest" description="Disordered" evidence="1">
    <location>
        <begin position="39"/>
        <end position="60"/>
    </location>
</feature>
<evidence type="ECO:0000313" key="3">
    <source>
        <dbReference type="Proteomes" id="UP001062165"/>
    </source>
</evidence>
<sequence>MAEESPQVLYMARLEEARAQAQEPDSFRRTTGYSLCLESHSDGWMDSSPKSYTENDHYHP</sequence>
<keyword evidence="3" id="KW-1185">Reference proteome</keyword>
<name>A0ABY6CX21_9BACT</name>
<gene>
    <name evidence="2" type="ORF">N7E81_10945</name>
</gene>